<dbReference type="Proteomes" id="UP000436989">
    <property type="component" value="Unassembled WGS sequence"/>
</dbReference>
<keyword evidence="2" id="KW-1185">Reference proteome</keyword>
<evidence type="ECO:0000313" key="2">
    <source>
        <dbReference type="Proteomes" id="UP000436989"/>
    </source>
</evidence>
<dbReference type="EMBL" id="WOGU01000007">
    <property type="protein sequence ID" value="MUN63400.1"/>
    <property type="molecule type" value="Genomic_DNA"/>
</dbReference>
<organism evidence="1 2">
    <name type="scientific">Kocuria sediminis</name>
    <dbReference type="NCBI Taxonomy" id="1038857"/>
    <lineage>
        <taxon>Bacteria</taxon>
        <taxon>Bacillati</taxon>
        <taxon>Actinomycetota</taxon>
        <taxon>Actinomycetes</taxon>
        <taxon>Micrococcales</taxon>
        <taxon>Micrococcaceae</taxon>
        <taxon>Kocuria</taxon>
    </lineage>
</organism>
<reference evidence="1 2" key="1">
    <citation type="submission" date="2019-12" db="EMBL/GenBank/DDBJ databases">
        <authorList>
            <person name="Shi Y."/>
        </authorList>
    </citation>
    <scope>NUCLEOTIDE SEQUENCE [LARGE SCALE GENOMIC DNA]</scope>
    <source>
        <strain evidence="1 2">JCM 17929</strain>
    </source>
</reference>
<sequence length="87" mass="9074">MFPAPVAIPGGALLGPGLSVLADEVGLPGTGVVFGALHLMSGYVGRDCKNVHQRILGQRLQHIPSSTLRRTLLVVLLAGDPRRLPGT</sequence>
<evidence type="ECO:0000313" key="1">
    <source>
        <dbReference type="EMBL" id="MUN63400.1"/>
    </source>
</evidence>
<protein>
    <submittedName>
        <fullName evidence="1">Uncharacterized protein</fullName>
    </submittedName>
</protein>
<name>A0A6N8GMB7_9MICC</name>
<accession>A0A6N8GMB7</accession>
<comment type="caution">
    <text evidence="1">The sequence shown here is derived from an EMBL/GenBank/DDBJ whole genome shotgun (WGS) entry which is preliminary data.</text>
</comment>
<dbReference type="AlphaFoldDB" id="A0A6N8GMB7"/>
<dbReference type="RefSeq" id="WP_156269315.1">
    <property type="nucleotide sequence ID" value="NZ_WOGU01000007.1"/>
</dbReference>
<proteinExistence type="predicted"/>
<gene>
    <name evidence="1" type="ORF">GMA12_09650</name>
</gene>